<comment type="caution">
    <text evidence="5">The sequence shown here is derived from an EMBL/GenBank/DDBJ whole genome shotgun (WGS) entry which is preliminary data.</text>
</comment>
<dbReference type="Pfam" id="PF02146">
    <property type="entry name" value="SIR2"/>
    <property type="match status" value="1"/>
</dbReference>
<protein>
    <submittedName>
        <fullName evidence="5">DHS-like NAD/FAD-binding domain-containing protein</fullName>
    </submittedName>
</protein>
<dbReference type="GO" id="GO:0046872">
    <property type="term" value="F:metal ion binding"/>
    <property type="evidence" value="ECO:0007669"/>
    <property type="project" value="UniProtKB-KW"/>
</dbReference>
<dbReference type="GO" id="GO:0005634">
    <property type="term" value="C:nucleus"/>
    <property type="evidence" value="ECO:0007669"/>
    <property type="project" value="TreeGrafter"/>
</dbReference>
<evidence type="ECO:0000313" key="5">
    <source>
        <dbReference type="EMBL" id="PWW74997.1"/>
    </source>
</evidence>
<dbReference type="PANTHER" id="PTHR11085">
    <property type="entry name" value="NAD-DEPENDENT PROTEIN DEACYLASE SIRTUIN-5, MITOCHONDRIAL-RELATED"/>
    <property type="match status" value="1"/>
</dbReference>
<dbReference type="GO" id="GO:0070403">
    <property type="term" value="F:NAD+ binding"/>
    <property type="evidence" value="ECO:0007669"/>
    <property type="project" value="InterPro"/>
</dbReference>
<accession>A0A317SN19</accession>
<dbReference type="EMBL" id="PYWC01000053">
    <property type="protein sequence ID" value="PWW74997.1"/>
    <property type="molecule type" value="Genomic_DNA"/>
</dbReference>
<dbReference type="InterPro" id="IPR050134">
    <property type="entry name" value="NAD-dep_sirtuin_deacylases"/>
</dbReference>
<keyword evidence="2" id="KW-0808">Transferase</keyword>
<name>A0A317SN19_9PEZI</name>
<dbReference type="Gene3D" id="3.30.1600.10">
    <property type="entry name" value="SIR2/SIRT2 'Small Domain"/>
    <property type="match status" value="1"/>
</dbReference>
<dbReference type="Gene3D" id="3.40.50.1220">
    <property type="entry name" value="TPP-binding domain"/>
    <property type="match status" value="1"/>
</dbReference>
<evidence type="ECO:0000256" key="1">
    <source>
        <dbReference type="ARBA" id="ARBA00001947"/>
    </source>
</evidence>
<keyword evidence="3" id="KW-0479">Metal-binding</keyword>
<evidence type="ECO:0000256" key="3">
    <source>
        <dbReference type="ARBA" id="ARBA00022723"/>
    </source>
</evidence>
<dbReference type="OrthoDB" id="420264at2759"/>
<dbReference type="InterPro" id="IPR029035">
    <property type="entry name" value="DHS-like_NAD/FAD-binding_dom"/>
</dbReference>
<dbReference type="PANTHER" id="PTHR11085:SF6">
    <property type="entry name" value="NAD-DEPENDENT PROTEIN DEACETYLASE SIRTUIN-2"/>
    <property type="match status" value="1"/>
</dbReference>
<evidence type="ECO:0000256" key="4">
    <source>
        <dbReference type="ARBA" id="ARBA00022833"/>
    </source>
</evidence>
<gene>
    <name evidence="5" type="ORF">C7212DRAFT_358588</name>
</gene>
<keyword evidence="6" id="KW-1185">Reference proteome</keyword>
<evidence type="ECO:0000256" key="2">
    <source>
        <dbReference type="ARBA" id="ARBA00022679"/>
    </source>
</evidence>
<reference evidence="5 6" key="1">
    <citation type="submission" date="2018-03" db="EMBL/GenBank/DDBJ databases">
        <title>Genomes of Pezizomycetes fungi and the evolution of truffles.</title>
        <authorList>
            <person name="Murat C."/>
            <person name="Payen T."/>
            <person name="Noel B."/>
            <person name="Kuo A."/>
            <person name="Martin F.M."/>
        </authorList>
    </citation>
    <scope>NUCLEOTIDE SEQUENCE [LARGE SCALE GENOMIC DNA]</scope>
    <source>
        <strain evidence="5">091103-1</strain>
    </source>
</reference>
<comment type="cofactor">
    <cofactor evidence="1">
        <name>Zn(2+)</name>
        <dbReference type="ChEBI" id="CHEBI:29105"/>
    </cofactor>
</comment>
<dbReference type="Proteomes" id="UP000246991">
    <property type="component" value="Unassembled WGS sequence"/>
</dbReference>
<organism evidence="5 6">
    <name type="scientific">Tuber magnatum</name>
    <name type="common">white Piedmont truffle</name>
    <dbReference type="NCBI Taxonomy" id="42249"/>
    <lineage>
        <taxon>Eukaryota</taxon>
        <taxon>Fungi</taxon>
        <taxon>Dikarya</taxon>
        <taxon>Ascomycota</taxon>
        <taxon>Pezizomycotina</taxon>
        <taxon>Pezizomycetes</taxon>
        <taxon>Pezizales</taxon>
        <taxon>Tuberaceae</taxon>
        <taxon>Tuber</taxon>
    </lineage>
</organism>
<dbReference type="STRING" id="42249.A0A317SN19"/>
<dbReference type="InterPro" id="IPR026591">
    <property type="entry name" value="Sirtuin_cat_small_dom_sf"/>
</dbReference>
<dbReference type="InterPro" id="IPR003000">
    <property type="entry name" value="Sirtuin"/>
</dbReference>
<keyword evidence="4" id="KW-0862">Zinc</keyword>
<dbReference type="SUPFAM" id="SSF52467">
    <property type="entry name" value="DHS-like NAD/FAD-binding domain"/>
    <property type="match status" value="1"/>
</dbReference>
<dbReference type="AlphaFoldDB" id="A0A317SN19"/>
<evidence type="ECO:0000313" key="6">
    <source>
        <dbReference type="Proteomes" id="UP000246991"/>
    </source>
</evidence>
<proteinExistence type="predicted"/>
<dbReference type="GO" id="GO:0017136">
    <property type="term" value="F:histone deacetylase activity, NAD-dependent"/>
    <property type="evidence" value="ECO:0007669"/>
    <property type="project" value="TreeGrafter"/>
</dbReference>
<sequence length="234" mass="25724">MEIKVTNAKIEGSINTIKWKIRATLMAIVCVGGRCDAGVSTSSGIQDLYKPGAGLYSNLHTPNLLHPEAVYDIHFSHTNPQHFYTPMKPMHPGQFNPTLTHTFLSLTAEKNFLHNPSKPIVSHGSFTGQSCLDCHAAYTANKMKKHILAGSVPQYIVFRSESLPREFVVGHRMIEKADFVERSSVCGASRTSEGGAVMVLIYDKREGGSGGRMDDVFLLGECDEGMRKQAKGLR</sequence>